<dbReference type="AlphaFoldDB" id="A0A060T6R4"/>
<sequence length="155" mass="17740">MVQKWYTVPRTIARLSEQWCHSRKGSTMRQGVSRTSDKFYKNTNRWTITTDDFEQMVGLSDHIEDNTCFHDSLFLVAFTAHAQGLAAVSFPNRTLLRFHRVAPTESRAVPRGVERLTILFFCRIASGHNWRTKFYPARAIPSSRPHPGPTSSVGE</sequence>
<accession>A0A060T6R4</accession>
<gene>
    <name evidence="1" type="ORF">GNLVRS02_ARAD1B14256g</name>
</gene>
<protein>
    <submittedName>
        <fullName evidence="1">ARAD1B14256p</fullName>
    </submittedName>
</protein>
<evidence type="ECO:0000313" key="1">
    <source>
        <dbReference type="EMBL" id="CDP36489.1"/>
    </source>
</evidence>
<organism evidence="1">
    <name type="scientific">Blastobotrys adeninivorans</name>
    <name type="common">Yeast</name>
    <name type="synonym">Arxula adeninivorans</name>
    <dbReference type="NCBI Taxonomy" id="409370"/>
    <lineage>
        <taxon>Eukaryota</taxon>
        <taxon>Fungi</taxon>
        <taxon>Dikarya</taxon>
        <taxon>Ascomycota</taxon>
        <taxon>Saccharomycotina</taxon>
        <taxon>Dipodascomycetes</taxon>
        <taxon>Dipodascales</taxon>
        <taxon>Trichomonascaceae</taxon>
        <taxon>Blastobotrys</taxon>
    </lineage>
</organism>
<name>A0A060T6R4_BLAAD</name>
<proteinExistence type="predicted"/>
<reference evidence="1" key="1">
    <citation type="submission" date="2014-02" db="EMBL/GenBank/DDBJ databases">
        <authorList>
            <person name="Genoscope - CEA"/>
        </authorList>
    </citation>
    <scope>NUCLEOTIDE SEQUENCE</scope>
    <source>
        <strain evidence="1">LS3</strain>
    </source>
</reference>
<dbReference type="EMBL" id="HG937692">
    <property type="protein sequence ID" value="CDP36489.1"/>
    <property type="molecule type" value="Genomic_DNA"/>
</dbReference>
<reference evidence="1" key="2">
    <citation type="submission" date="2014-06" db="EMBL/GenBank/DDBJ databases">
        <title>The complete genome of Blastobotrys (Arxula) adeninivorans LS3 - a yeast of biotechnological interest.</title>
        <authorList>
            <person name="Kunze G."/>
            <person name="Gaillardin C."/>
            <person name="Czernicka M."/>
            <person name="Durrens P."/>
            <person name="Martin T."/>
            <person name="Boer E."/>
            <person name="Gabaldon T."/>
            <person name="Cruz J."/>
            <person name="Talla E."/>
            <person name="Marck C."/>
            <person name="Goffeau A."/>
            <person name="Barbe V."/>
            <person name="Baret P."/>
            <person name="Baronian K."/>
            <person name="Beier S."/>
            <person name="Bleykasten C."/>
            <person name="Bode R."/>
            <person name="Casaregola S."/>
            <person name="Despons L."/>
            <person name="Fairhead C."/>
            <person name="Giersberg M."/>
            <person name="Gierski P."/>
            <person name="Hahnel U."/>
            <person name="Hartmann A."/>
            <person name="Jankowska D."/>
            <person name="Jubin C."/>
            <person name="Jung P."/>
            <person name="Lafontaine I."/>
            <person name="Leh-Louis V."/>
            <person name="Lemaire M."/>
            <person name="Marcet-Houben M."/>
            <person name="Mascher M."/>
            <person name="Morel G."/>
            <person name="Richard G.-F."/>
            <person name="Riechen J."/>
            <person name="Sacerdot C."/>
            <person name="Sarkar A."/>
            <person name="Savel G."/>
            <person name="Schacherer J."/>
            <person name="Sherman D."/>
            <person name="Straub M.-L."/>
            <person name="Stein N."/>
            <person name="Thierry A."/>
            <person name="Trautwein-Schult A."/>
            <person name="Westhof E."/>
            <person name="Worch S."/>
            <person name="Dujon B."/>
            <person name="Souciet J.-L."/>
            <person name="Wincker P."/>
            <person name="Scholz U."/>
            <person name="Neuveglise N."/>
        </authorList>
    </citation>
    <scope>NUCLEOTIDE SEQUENCE</scope>
    <source>
        <strain evidence="1">LS3</strain>
    </source>
</reference>